<organism evidence="3">
    <name type="scientific">Cladocopium goreaui</name>
    <dbReference type="NCBI Taxonomy" id="2562237"/>
    <lineage>
        <taxon>Eukaryota</taxon>
        <taxon>Sar</taxon>
        <taxon>Alveolata</taxon>
        <taxon>Dinophyceae</taxon>
        <taxon>Suessiales</taxon>
        <taxon>Symbiodiniaceae</taxon>
        <taxon>Cladocopium</taxon>
    </lineage>
</organism>
<dbReference type="EMBL" id="CAMXCT010002958">
    <property type="protein sequence ID" value="CAI4001548.1"/>
    <property type="molecule type" value="Genomic_DNA"/>
</dbReference>
<reference evidence="3" key="1">
    <citation type="submission" date="2022-10" db="EMBL/GenBank/DDBJ databases">
        <authorList>
            <person name="Chen Y."/>
            <person name="Dougan E. K."/>
            <person name="Chan C."/>
            <person name="Rhodes N."/>
            <person name="Thang M."/>
        </authorList>
    </citation>
    <scope>NUCLEOTIDE SEQUENCE</scope>
</reference>
<evidence type="ECO:0000256" key="2">
    <source>
        <dbReference type="SAM" id="Phobius"/>
    </source>
</evidence>
<evidence type="ECO:0000256" key="1">
    <source>
        <dbReference type="SAM" id="MobiDB-lite"/>
    </source>
</evidence>
<comment type="caution">
    <text evidence="3">The sequence shown here is derived from an EMBL/GenBank/DDBJ whole genome shotgun (WGS) entry which is preliminary data.</text>
</comment>
<protein>
    <submittedName>
        <fullName evidence="3">Uncharacterized protein</fullName>
    </submittedName>
</protein>
<dbReference type="EMBL" id="CAMXCT020002958">
    <property type="protein sequence ID" value="CAL1154923.1"/>
    <property type="molecule type" value="Genomic_DNA"/>
</dbReference>
<sequence length="803" mass="88092">MVSTMMASDIPKPKTGVDPFDNALSVPAIFGETAKGRALIEAMWSTYQQQVGDKQRIRFFADSSNQRRNIARHPLNARQQSGVKQQYVASCKSRGILEGLRGEPWLVSPAPNEMGEKNGPFLALSFASLAESFFAALADEPENINLKLSLSKGLEARILHHRTPQSVLKFLIHYHNSFHAGSATSFIEHMWLVPDVPLLEDNAEDTWVFDSLSKRPLMSRLFTTMTGSVVTCGDTSQTKRGRGGRGDKENGQPKKRAKAKARGSGGSDPNAPPSINLPEEEDVKATVVTCKVGVRSKLWVDDMLSCCNHIINHLSKLCGQATNLQDLKSVMIRQCMLFCFTGSVRLTTSRGTKVYKKWSVLRPVLKEFATWHLLQEMKGLMESALRADAAAGSVSGLQHLEAAVSLHTEEIFDESKMTKQDKLKTWLPAIKEWIDGETSNPLQSTDPFKVVHHATFGKIKAAISYQSCTCSTGSKDGLALSNSSSCSLHASTVNLSDLVWEVTRHVHEIFGDQFMAFANLFAHETSAGWQVPKEVFEGEPDDFSLSAADATTLMNVRAQYVVQLLISLVSHTSENLKSLFNALIIPATLELLSNLDSCLMSSELMCSGWTAALTDLATRSDFDVKSILTTLGVKPVNSFGKKVLGDGARSADGVNTEDDADQGADNPRLFSWNELLTFGCSPDVISSDRLLSLQLHMQSVLLKWACDMASAWAKRLHVKMPPASESATGSKKGSPSALGGCKPTVLLELTDTEALENIVPIAKKTTIDYVRIPKDFKVAFFGTVCAMILLQRFLIFWEFVCSL</sequence>
<evidence type="ECO:0000313" key="5">
    <source>
        <dbReference type="Proteomes" id="UP001152797"/>
    </source>
</evidence>
<accession>A0A9P1D0Y3</accession>
<keyword evidence="2" id="KW-0812">Transmembrane</keyword>
<keyword evidence="5" id="KW-1185">Reference proteome</keyword>
<dbReference type="Proteomes" id="UP001152797">
    <property type="component" value="Unassembled WGS sequence"/>
</dbReference>
<reference evidence="4" key="2">
    <citation type="submission" date="2024-04" db="EMBL/GenBank/DDBJ databases">
        <authorList>
            <person name="Chen Y."/>
            <person name="Shah S."/>
            <person name="Dougan E. K."/>
            <person name="Thang M."/>
            <person name="Chan C."/>
        </authorList>
    </citation>
    <scope>NUCLEOTIDE SEQUENCE [LARGE SCALE GENOMIC DNA]</scope>
</reference>
<dbReference type="AlphaFoldDB" id="A0A9P1D0Y3"/>
<dbReference type="EMBL" id="CAMXCT030002958">
    <property type="protein sequence ID" value="CAL4788860.1"/>
    <property type="molecule type" value="Genomic_DNA"/>
</dbReference>
<feature type="transmembrane region" description="Helical" evidence="2">
    <location>
        <begin position="778"/>
        <end position="800"/>
    </location>
</feature>
<gene>
    <name evidence="3" type="ORF">C1SCF055_LOCUS27587</name>
</gene>
<keyword evidence="2" id="KW-0472">Membrane</keyword>
<keyword evidence="2" id="KW-1133">Transmembrane helix</keyword>
<evidence type="ECO:0000313" key="3">
    <source>
        <dbReference type="EMBL" id="CAI4001548.1"/>
    </source>
</evidence>
<evidence type="ECO:0000313" key="4">
    <source>
        <dbReference type="EMBL" id="CAL1154923.1"/>
    </source>
</evidence>
<name>A0A9P1D0Y3_9DINO</name>
<proteinExistence type="predicted"/>
<feature type="region of interest" description="Disordered" evidence="1">
    <location>
        <begin position="232"/>
        <end position="278"/>
    </location>
</feature>